<evidence type="ECO:0000313" key="11">
    <source>
        <dbReference type="Proteomes" id="UP000029738"/>
    </source>
</evidence>
<evidence type="ECO:0000256" key="7">
    <source>
        <dbReference type="ARBA" id="ARBA00055745"/>
    </source>
</evidence>
<dbReference type="AlphaFoldDB" id="A0A8S9SZ13"/>
<evidence type="ECO:0000256" key="6">
    <source>
        <dbReference type="ARBA" id="ARBA00023012"/>
    </source>
</evidence>
<dbReference type="RefSeq" id="WP_038084830.1">
    <property type="nucleotide sequence ID" value="NZ_JHEG04000001.1"/>
</dbReference>
<dbReference type="EC" id="2.7.13.3" evidence="2"/>
<dbReference type="SMART" id="SM00387">
    <property type="entry name" value="HATPase_c"/>
    <property type="match status" value="1"/>
</dbReference>
<proteinExistence type="predicted"/>
<keyword evidence="5 10" id="KW-0418">Kinase</keyword>
<protein>
    <recommendedName>
        <fullName evidence="2">histidine kinase</fullName>
        <ecNumber evidence="2">2.7.13.3</ecNumber>
    </recommendedName>
</protein>
<evidence type="ECO:0000256" key="5">
    <source>
        <dbReference type="ARBA" id="ARBA00022777"/>
    </source>
</evidence>
<comment type="caution">
    <text evidence="10">The sequence shown here is derived from an EMBL/GenBank/DDBJ whole genome shotgun (WGS) entry which is preliminary data.</text>
</comment>
<name>A0A8S9SZ13_9CYAN</name>
<keyword evidence="8" id="KW-1133">Transmembrane helix</keyword>
<evidence type="ECO:0000256" key="1">
    <source>
        <dbReference type="ARBA" id="ARBA00000085"/>
    </source>
</evidence>
<dbReference type="InterPro" id="IPR004358">
    <property type="entry name" value="Sig_transdc_His_kin-like_C"/>
</dbReference>
<dbReference type="PRINTS" id="PR00344">
    <property type="entry name" value="BCTRLSENSOR"/>
</dbReference>
<keyword evidence="6" id="KW-0902">Two-component regulatory system</keyword>
<evidence type="ECO:0000256" key="4">
    <source>
        <dbReference type="ARBA" id="ARBA00022679"/>
    </source>
</evidence>
<dbReference type="CDD" id="cd00082">
    <property type="entry name" value="HisKA"/>
    <property type="match status" value="1"/>
</dbReference>
<comment type="catalytic activity">
    <reaction evidence="1">
        <text>ATP + protein L-histidine = ADP + protein N-phospho-L-histidine.</text>
        <dbReference type="EC" id="2.7.13.3"/>
    </reaction>
</comment>
<dbReference type="Pfam" id="PF00512">
    <property type="entry name" value="HisKA"/>
    <property type="match status" value="1"/>
</dbReference>
<dbReference type="InterPro" id="IPR005467">
    <property type="entry name" value="His_kinase_dom"/>
</dbReference>
<evidence type="ECO:0000256" key="8">
    <source>
        <dbReference type="SAM" id="Phobius"/>
    </source>
</evidence>
<dbReference type="GO" id="GO:0000155">
    <property type="term" value="F:phosphorelay sensor kinase activity"/>
    <property type="evidence" value="ECO:0007669"/>
    <property type="project" value="InterPro"/>
</dbReference>
<reference evidence="10" key="2">
    <citation type="submission" date="2019-11" db="EMBL/GenBank/DDBJ databases">
        <title>Improved Assembly of Tolypothrix boutellei genome.</title>
        <authorList>
            <person name="Sarangi A.N."/>
            <person name="Mukherjee M."/>
            <person name="Ghosh S."/>
            <person name="Singh D."/>
            <person name="Das A."/>
            <person name="Kant S."/>
            <person name="Prusty A."/>
            <person name="Tripathy S."/>
        </authorList>
    </citation>
    <scope>NUCLEOTIDE SEQUENCE</scope>
    <source>
        <strain evidence="10">VB521301</strain>
    </source>
</reference>
<dbReference type="SMART" id="SM00388">
    <property type="entry name" value="HisKA"/>
    <property type="match status" value="1"/>
</dbReference>
<comment type="function">
    <text evidence="7">Photoreceptor which exists in two forms that are reversibly interconvertible by light: the R form that absorbs maximally in the red region of the spectrum and the FR form that absorbs maximally in the far-red region.</text>
</comment>
<dbReference type="Proteomes" id="UP000029738">
    <property type="component" value="Unassembled WGS sequence"/>
</dbReference>
<feature type="domain" description="Histidine kinase" evidence="9">
    <location>
        <begin position="159"/>
        <end position="374"/>
    </location>
</feature>
<dbReference type="Pfam" id="PF02518">
    <property type="entry name" value="HATPase_c"/>
    <property type="match status" value="1"/>
</dbReference>
<accession>A0A8S9SZ13</accession>
<dbReference type="InterPro" id="IPR036097">
    <property type="entry name" value="HisK_dim/P_sf"/>
</dbReference>
<evidence type="ECO:0000256" key="2">
    <source>
        <dbReference type="ARBA" id="ARBA00012438"/>
    </source>
</evidence>
<dbReference type="InterPro" id="IPR003661">
    <property type="entry name" value="HisK_dim/P_dom"/>
</dbReference>
<dbReference type="FunFam" id="3.30.565.10:FF:000006">
    <property type="entry name" value="Sensor histidine kinase WalK"/>
    <property type="match status" value="1"/>
</dbReference>
<dbReference type="InterPro" id="IPR050736">
    <property type="entry name" value="Sensor_HK_Regulatory"/>
</dbReference>
<evidence type="ECO:0000256" key="3">
    <source>
        <dbReference type="ARBA" id="ARBA00022553"/>
    </source>
</evidence>
<evidence type="ECO:0000313" key="10">
    <source>
        <dbReference type="EMBL" id="KAF3885086.1"/>
    </source>
</evidence>
<evidence type="ECO:0000259" key="9">
    <source>
        <dbReference type="PROSITE" id="PS50109"/>
    </source>
</evidence>
<dbReference type="SUPFAM" id="SSF47384">
    <property type="entry name" value="Homodimeric domain of signal transducing histidine kinase"/>
    <property type="match status" value="1"/>
</dbReference>
<keyword evidence="8" id="KW-0472">Membrane</keyword>
<dbReference type="PANTHER" id="PTHR43711:SF1">
    <property type="entry name" value="HISTIDINE KINASE 1"/>
    <property type="match status" value="1"/>
</dbReference>
<sequence length="377" mass="42848">MIFLDKLKRKLPRVIGERIDPSSLQFRLTVEIIVIFTVGFSSFTMWMGWEIKQFLIMNDRQYSVCYDNQRLLIAIQNVGTVSVLIFITTAILTFIFIRRSLFPLRQMNQWVITYGAELKQYPSQLRRTPSEVKALAQTWNELLARLSEVKEQQQQFTNDLAHELRTPLSMVYAYLQRTLQRSQNLTESQKESLAMAVSDAERMTYILQDLLELARAGSNAMPLQAKPLILNDAIADIVQMAEKFDHRAIQLKLASFPIKVKAERDRLMQVLYHLIDNAFQYSDVGETVTVQLGWVNGWAVIQVSDKGCGIPLSEQARIFEPFYRVDPSRTRSTGGTGLGLPIVKRLVESMGGNVGICSEPGHGSTFILKLPALGEKI</sequence>
<keyword evidence="11" id="KW-1185">Reference proteome</keyword>
<feature type="transmembrane region" description="Helical" evidence="8">
    <location>
        <begin position="28"/>
        <end position="49"/>
    </location>
</feature>
<keyword evidence="8" id="KW-0812">Transmembrane</keyword>
<dbReference type="SUPFAM" id="SSF55874">
    <property type="entry name" value="ATPase domain of HSP90 chaperone/DNA topoisomerase II/histidine kinase"/>
    <property type="match status" value="1"/>
</dbReference>
<dbReference type="CDD" id="cd00075">
    <property type="entry name" value="HATPase"/>
    <property type="match status" value="1"/>
</dbReference>
<dbReference type="PROSITE" id="PS50109">
    <property type="entry name" value="HIS_KIN"/>
    <property type="match status" value="1"/>
</dbReference>
<keyword evidence="3" id="KW-0597">Phosphoprotein</keyword>
<organism evidence="10 11">
    <name type="scientific">Tolypothrix bouteillei VB521301</name>
    <dbReference type="NCBI Taxonomy" id="1479485"/>
    <lineage>
        <taxon>Bacteria</taxon>
        <taxon>Bacillati</taxon>
        <taxon>Cyanobacteriota</taxon>
        <taxon>Cyanophyceae</taxon>
        <taxon>Nostocales</taxon>
        <taxon>Tolypothrichaceae</taxon>
        <taxon>Tolypothrix</taxon>
    </lineage>
</organism>
<keyword evidence="4" id="KW-0808">Transferase</keyword>
<dbReference type="EMBL" id="JHEG04000001">
    <property type="protein sequence ID" value="KAF3885086.1"/>
    <property type="molecule type" value="Genomic_DNA"/>
</dbReference>
<gene>
    <name evidence="10" type="ORF">DA73_0400006125</name>
</gene>
<dbReference type="Gene3D" id="1.10.287.130">
    <property type="match status" value="1"/>
</dbReference>
<feature type="transmembrane region" description="Helical" evidence="8">
    <location>
        <begin position="69"/>
        <end position="97"/>
    </location>
</feature>
<reference evidence="10" key="1">
    <citation type="journal article" date="2015" name="Genome Announc.">
        <title>Draft Genome Sequence of Tolypothrix boutellei Strain VB521301.</title>
        <authorList>
            <person name="Chandrababunaidu M.M."/>
            <person name="Singh D."/>
            <person name="Sen D."/>
            <person name="Bhan S."/>
            <person name="Das S."/>
            <person name="Gupta A."/>
            <person name="Adhikary S.P."/>
            <person name="Tripathy S."/>
        </authorList>
    </citation>
    <scope>NUCLEOTIDE SEQUENCE</scope>
    <source>
        <strain evidence="10">VB521301</strain>
    </source>
</reference>
<dbReference type="InterPro" id="IPR003594">
    <property type="entry name" value="HATPase_dom"/>
</dbReference>
<dbReference type="Gene3D" id="3.30.565.10">
    <property type="entry name" value="Histidine kinase-like ATPase, C-terminal domain"/>
    <property type="match status" value="1"/>
</dbReference>
<dbReference type="InterPro" id="IPR036890">
    <property type="entry name" value="HATPase_C_sf"/>
</dbReference>
<dbReference type="PANTHER" id="PTHR43711">
    <property type="entry name" value="TWO-COMPONENT HISTIDINE KINASE"/>
    <property type="match status" value="1"/>
</dbReference>